<dbReference type="EMBL" id="FWFR01000004">
    <property type="protein sequence ID" value="SLN75339.1"/>
    <property type="molecule type" value="Genomic_DNA"/>
</dbReference>
<keyword evidence="12" id="KW-1185">Reference proteome</keyword>
<evidence type="ECO:0000256" key="9">
    <source>
        <dbReference type="RuleBase" id="RU369079"/>
    </source>
</evidence>
<comment type="subcellular location">
    <subcellularLocation>
        <location evidence="1 9">Cell inner membrane</location>
        <topology evidence="1 9">Multi-pass membrane protein</topology>
    </subcellularLocation>
</comment>
<evidence type="ECO:0000313" key="11">
    <source>
        <dbReference type="EMBL" id="SLN75339.1"/>
    </source>
</evidence>
<keyword evidence="2 9" id="KW-0813">Transport</keyword>
<dbReference type="Pfam" id="PF04290">
    <property type="entry name" value="DctQ"/>
    <property type="match status" value="1"/>
</dbReference>
<evidence type="ECO:0000256" key="3">
    <source>
        <dbReference type="ARBA" id="ARBA00022475"/>
    </source>
</evidence>
<comment type="function">
    <text evidence="9">Part of the tripartite ATP-independent periplasmic (TRAP) transport system.</text>
</comment>
<evidence type="ECO:0000259" key="10">
    <source>
        <dbReference type="Pfam" id="PF04290"/>
    </source>
</evidence>
<dbReference type="InParanoid" id="A0A1Y5U255"/>
<evidence type="ECO:0000256" key="5">
    <source>
        <dbReference type="ARBA" id="ARBA00022692"/>
    </source>
</evidence>
<keyword evidence="7 9" id="KW-0472">Membrane</keyword>
<dbReference type="OrthoDB" id="6160477at2"/>
<feature type="transmembrane region" description="Helical" evidence="9">
    <location>
        <begin position="53"/>
        <end position="71"/>
    </location>
</feature>
<evidence type="ECO:0000256" key="7">
    <source>
        <dbReference type="ARBA" id="ARBA00023136"/>
    </source>
</evidence>
<accession>A0A1Y5U255</accession>
<keyword evidence="3" id="KW-1003">Cell membrane</keyword>
<reference evidence="11 12" key="1">
    <citation type="submission" date="2017-03" db="EMBL/GenBank/DDBJ databases">
        <authorList>
            <person name="Afonso C.L."/>
            <person name="Miller P.J."/>
            <person name="Scott M.A."/>
            <person name="Spackman E."/>
            <person name="Goraichik I."/>
            <person name="Dimitrov K.M."/>
            <person name="Suarez D.L."/>
            <person name="Swayne D.E."/>
        </authorList>
    </citation>
    <scope>NUCLEOTIDE SEQUENCE [LARGE SCALE GENOMIC DNA]</scope>
    <source>
        <strain evidence="11 12">CECT 7691</strain>
    </source>
</reference>
<dbReference type="GO" id="GO:0005886">
    <property type="term" value="C:plasma membrane"/>
    <property type="evidence" value="ECO:0007669"/>
    <property type="project" value="UniProtKB-SubCell"/>
</dbReference>
<evidence type="ECO:0000313" key="12">
    <source>
        <dbReference type="Proteomes" id="UP000193200"/>
    </source>
</evidence>
<dbReference type="PANTHER" id="PTHR35011:SF10">
    <property type="entry name" value="TRAP TRANSPORTER SMALL PERMEASE PROTEIN"/>
    <property type="match status" value="1"/>
</dbReference>
<protein>
    <recommendedName>
        <fullName evidence="9">TRAP transporter small permease protein</fullName>
    </recommendedName>
</protein>
<dbReference type="InterPro" id="IPR007387">
    <property type="entry name" value="TRAP_DctQ"/>
</dbReference>
<feature type="transmembrane region" description="Helical" evidence="9">
    <location>
        <begin position="134"/>
        <end position="157"/>
    </location>
</feature>
<evidence type="ECO:0000256" key="1">
    <source>
        <dbReference type="ARBA" id="ARBA00004429"/>
    </source>
</evidence>
<dbReference type="Proteomes" id="UP000193200">
    <property type="component" value="Unassembled WGS sequence"/>
</dbReference>
<sequence>MPPKTMIETLAWTCSIWFARVGGALIVLIAVLVSGDVVARNLINQTVFNSFEISIYLFGAAVTFGFAHTALTGAHIRIDVIYRLFPVAVRRVLDSLALLNLAALAMFFAFHAWSLALDNLGRGVMSNSALAVPLYIPQMAWALGLTAFTLSAILLTVQHGMLLSRRAFDEADRIAGLSSAAEEAGSEVAEASGQGRG</sequence>
<dbReference type="PANTHER" id="PTHR35011">
    <property type="entry name" value="2,3-DIKETO-L-GULONATE TRAP TRANSPORTER SMALL PERMEASE PROTEIN YIAM"/>
    <property type="match status" value="1"/>
</dbReference>
<evidence type="ECO:0000256" key="6">
    <source>
        <dbReference type="ARBA" id="ARBA00022989"/>
    </source>
</evidence>
<dbReference type="GO" id="GO:0015740">
    <property type="term" value="P:C4-dicarboxylate transport"/>
    <property type="evidence" value="ECO:0007669"/>
    <property type="project" value="TreeGrafter"/>
</dbReference>
<evidence type="ECO:0000256" key="8">
    <source>
        <dbReference type="ARBA" id="ARBA00038436"/>
    </source>
</evidence>
<gene>
    <name evidence="11" type="ORF">OCH7691_03839</name>
</gene>
<dbReference type="InterPro" id="IPR055348">
    <property type="entry name" value="DctQ"/>
</dbReference>
<keyword evidence="5 9" id="KW-0812">Transmembrane</keyword>
<feature type="transmembrane region" description="Helical" evidence="9">
    <location>
        <begin position="92"/>
        <end position="114"/>
    </location>
</feature>
<comment type="similarity">
    <text evidence="8 9">Belongs to the TRAP transporter small permease family.</text>
</comment>
<evidence type="ECO:0000256" key="2">
    <source>
        <dbReference type="ARBA" id="ARBA00022448"/>
    </source>
</evidence>
<name>A0A1Y5U255_9PROT</name>
<keyword evidence="4 9" id="KW-0997">Cell inner membrane</keyword>
<organism evidence="11 12">
    <name type="scientific">Oceanibacterium hippocampi</name>
    <dbReference type="NCBI Taxonomy" id="745714"/>
    <lineage>
        <taxon>Bacteria</taxon>
        <taxon>Pseudomonadati</taxon>
        <taxon>Pseudomonadota</taxon>
        <taxon>Alphaproteobacteria</taxon>
        <taxon>Sneathiellales</taxon>
        <taxon>Sneathiellaceae</taxon>
        <taxon>Oceanibacterium</taxon>
    </lineage>
</organism>
<comment type="subunit">
    <text evidence="9">The complex comprises the extracytoplasmic solute receptor protein and the two transmembrane proteins.</text>
</comment>
<dbReference type="GO" id="GO:0022857">
    <property type="term" value="F:transmembrane transporter activity"/>
    <property type="evidence" value="ECO:0007669"/>
    <property type="project" value="UniProtKB-UniRule"/>
</dbReference>
<dbReference type="RefSeq" id="WP_085885187.1">
    <property type="nucleotide sequence ID" value="NZ_FWFR01000004.1"/>
</dbReference>
<evidence type="ECO:0000256" key="4">
    <source>
        <dbReference type="ARBA" id="ARBA00022519"/>
    </source>
</evidence>
<keyword evidence="6 9" id="KW-1133">Transmembrane helix</keyword>
<feature type="transmembrane region" description="Helical" evidence="9">
    <location>
        <begin position="12"/>
        <end position="33"/>
    </location>
</feature>
<feature type="domain" description="Tripartite ATP-independent periplasmic transporters DctQ component" evidence="10">
    <location>
        <begin position="29"/>
        <end position="155"/>
    </location>
</feature>
<proteinExistence type="inferred from homology"/>
<dbReference type="AlphaFoldDB" id="A0A1Y5U255"/>